<dbReference type="RefSeq" id="WP_167491017.1">
    <property type="nucleotide sequence ID" value="NZ_CP046173.1"/>
</dbReference>
<keyword evidence="3 4" id="KW-0378">Hydrolase</keyword>
<evidence type="ECO:0000313" key="6">
    <source>
        <dbReference type="EMBL" id="QIS23699.1"/>
    </source>
</evidence>
<evidence type="ECO:0000259" key="5">
    <source>
        <dbReference type="PROSITE" id="PS51462"/>
    </source>
</evidence>
<evidence type="ECO:0000256" key="1">
    <source>
        <dbReference type="ARBA" id="ARBA00001946"/>
    </source>
</evidence>
<comment type="similarity">
    <text evidence="2 4">Belongs to the Nudix hydrolase family.</text>
</comment>
<dbReference type="Proteomes" id="UP000500953">
    <property type="component" value="Chromosome"/>
</dbReference>
<dbReference type="PRINTS" id="PR00502">
    <property type="entry name" value="NUDIXFAMILY"/>
</dbReference>
<dbReference type="Pfam" id="PF00293">
    <property type="entry name" value="NUDIX"/>
    <property type="match status" value="1"/>
</dbReference>
<sequence>MPELPRTEVHNERVVYDGQPWLRVTRHEITTPDGARRSHHAIRLNPVASTVVVDDQGRALLMRRHRWIVDQVGYETPGGIIDPGEDPQTCARRELLEETGFEVGAFHLAAILEPMPGLVETPHYVYIADEPRQVAEPTDEEEAAQLVWMPLTDTPELLATGQLLGAGTAVGMLSALALHTRCLHLPHPAQQPVVPGHQTP</sequence>
<feature type="domain" description="Nudix hydrolase" evidence="5">
    <location>
        <begin position="43"/>
        <end position="171"/>
    </location>
</feature>
<dbReference type="InterPro" id="IPR020476">
    <property type="entry name" value="Nudix_hydrolase"/>
</dbReference>
<dbReference type="InterPro" id="IPR015797">
    <property type="entry name" value="NUDIX_hydrolase-like_dom_sf"/>
</dbReference>
<reference evidence="6 7" key="1">
    <citation type="journal article" date="2019" name="ACS Chem. Biol.">
        <title>Identification and Mobilization of a Cryptic Antibiotic Biosynthesis Gene Locus from a Human-Pathogenic Nocardia Isolate.</title>
        <authorList>
            <person name="Herisse M."/>
            <person name="Ishida K."/>
            <person name="Porter J.L."/>
            <person name="Howden B."/>
            <person name="Hertweck C."/>
            <person name="Stinear T.P."/>
            <person name="Pidot S.J."/>
        </authorList>
    </citation>
    <scope>NUCLEOTIDE SEQUENCE [LARGE SCALE GENOMIC DNA]</scope>
    <source>
        <strain evidence="6 7">AUSMDU00012715</strain>
    </source>
</reference>
<comment type="cofactor">
    <cofactor evidence="1">
        <name>Mg(2+)</name>
        <dbReference type="ChEBI" id="CHEBI:18420"/>
    </cofactor>
</comment>
<dbReference type="InterPro" id="IPR020084">
    <property type="entry name" value="NUDIX_hydrolase_CS"/>
</dbReference>
<dbReference type="GO" id="GO:0016787">
    <property type="term" value="F:hydrolase activity"/>
    <property type="evidence" value="ECO:0007669"/>
    <property type="project" value="UniProtKB-KW"/>
</dbReference>
<organism evidence="6 7">
    <name type="scientific">Nocardia terpenica</name>
    <dbReference type="NCBI Taxonomy" id="455432"/>
    <lineage>
        <taxon>Bacteria</taxon>
        <taxon>Bacillati</taxon>
        <taxon>Actinomycetota</taxon>
        <taxon>Actinomycetes</taxon>
        <taxon>Mycobacteriales</taxon>
        <taxon>Nocardiaceae</taxon>
        <taxon>Nocardia</taxon>
    </lineage>
</organism>
<evidence type="ECO:0000256" key="2">
    <source>
        <dbReference type="ARBA" id="ARBA00005582"/>
    </source>
</evidence>
<dbReference type="PANTHER" id="PTHR43046">
    <property type="entry name" value="GDP-MANNOSE MANNOSYL HYDROLASE"/>
    <property type="match status" value="1"/>
</dbReference>
<name>A0A6G9ZDK2_9NOCA</name>
<evidence type="ECO:0000313" key="7">
    <source>
        <dbReference type="Proteomes" id="UP000500953"/>
    </source>
</evidence>
<evidence type="ECO:0000256" key="3">
    <source>
        <dbReference type="ARBA" id="ARBA00022801"/>
    </source>
</evidence>
<dbReference type="Gene3D" id="3.90.79.10">
    <property type="entry name" value="Nucleoside Triphosphate Pyrophosphohydrolase"/>
    <property type="match status" value="1"/>
</dbReference>
<gene>
    <name evidence="6" type="ORF">F6W96_40905</name>
</gene>
<accession>A0A6G9ZDK2</accession>
<dbReference type="AlphaFoldDB" id="A0A6G9ZDK2"/>
<dbReference type="EMBL" id="CP046173">
    <property type="protein sequence ID" value="QIS23699.1"/>
    <property type="molecule type" value="Genomic_DNA"/>
</dbReference>
<dbReference type="PANTHER" id="PTHR43046:SF2">
    <property type="entry name" value="8-OXO-DGTP DIPHOSPHATASE-RELATED"/>
    <property type="match status" value="1"/>
</dbReference>
<dbReference type="CDD" id="cd03424">
    <property type="entry name" value="NUDIX_ADPRase_Nudt5_UGPPase_Nudt14"/>
    <property type="match status" value="1"/>
</dbReference>
<dbReference type="PROSITE" id="PS51462">
    <property type="entry name" value="NUDIX"/>
    <property type="match status" value="1"/>
</dbReference>
<dbReference type="InterPro" id="IPR000086">
    <property type="entry name" value="NUDIX_hydrolase_dom"/>
</dbReference>
<dbReference type="PROSITE" id="PS00893">
    <property type="entry name" value="NUDIX_BOX"/>
    <property type="match status" value="1"/>
</dbReference>
<proteinExistence type="inferred from homology"/>
<evidence type="ECO:0000256" key="4">
    <source>
        <dbReference type="RuleBase" id="RU003476"/>
    </source>
</evidence>
<protein>
    <submittedName>
        <fullName evidence="6">NUDIX domain-containing protein</fullName>
    </submittedName>
</protein>
<dbReference type="SUPFAM" id="SSF55811">
    <property type="entry name" value="Nudix"/>
    <property type="match status" value="1"/>
</dbReference>